<proteinExistence type="predicted"/>
<evidence type="ECO:0000313" key="2">
    <source>
        <dbReference type="Proteomes" id="UP000092993"/>
    </source>
</evidence>
<comment type="caution">
    <text evidence="1">The sequence shown here is derived from an EMBL/GenBank/DDBJ whole genome shotgun (WGS) entry which is preliminary data.</text>
</comment>
<sequence>MNFRLELLDIDRDLLASLYGDEDMSVLRQAVGAVEDLDGEGSLRPMYERDTCADELGAEDWQIRRSTYPVGPGTTVLATCRPGMAR</sequence>
<keyword evidence="2" id="KW-1185">Reference proteome</keyword>
<dbReference type="AlphaFoldDB" id="A0A1C7LRV0"/>
<protein>
    <submittedName>
        <fullName evidence="1">Uncharacterized protein</fullName>
    </submittedName>
</protein>
<accession>A0A1C7LRV0</accession>
<organism evidence="1 2">
    <name type="scientific">Grifola frondosa</name>
    <name type="common">Maitake</name>
    <name type="synonym">Polyporus frondosus</name>
    <dbReference type="NCBI Taxonomy" id="5627"/>
    <lineage>
        <taxon>Eukaryota</taxon>
        <taxon>Fungi</taxon>
        <taxon>Dikarya</taxon>
        <taxon>Basidiomycota</taxon>
        <taxon>Agaricomycotina</taxon>
        <taxon>Agaricomycetes</taxon>
        <taxon>Polyporales</taxon>
        <taxon>Grifolaceae</taxon>
        <taxon>Grifola</taxon>
    </lineage>
</organism>
<dbReference type="Proteomes" id="UP000092993">
    <property type="component" value="Unassembled WGS sequence"/>
</dbReference>
<reference evidence="1 2" key="1">
    <citation type="submission" date="2016-03" db="EMBL/GenBank/DDBJ databases">
        <title>Whole genome sequencing of Grifola frondosa 9006-11.</title>
        <authorList>
            <person name="Min B."/>
            <person name="Park H."/>
            <person name="Kim J.-G."/>
            <person name="Cho H."/>
            <person name="Oh Y.-L."/>
            <person name="Kong W.-S."/>
            <person name="Choi I.-G."/>
        </authorList>
    </citation>
    <scope>NUCLEOTIDE SEQUENCE [LARGE SCALE GENOMIC DNA]</scope>
    <source>
        <strain evidence="1 2">9006-11</strain>
    </source>
</reference>
<dbReference type="EMBL" id="LUGG01000023">
    <property type="protein sequence ID" value="OBZ67541.1"/>
    <property type="molecule type" value="Genomic_DNA"/>
</dbReference>
<gene>
    <name evidence="1" type="ORF">A0H81_12440</name>
</gene>
<evidence type="ECO:0000313" key="1">
    <source>
        <dbReference type="EMBL" id="OBZ67541.1"/>
    </source>
</evidence>
<name>A0A1C7LRV0_GRIFR</name>